<sequence length="33" mass="3807">MVKVLTYTYTYDTINISNEGGKTNGQEKRQKEP</sequence>
<dbReference type="EMBL" id="BK014863">
    <property type="protein sequence ID" value="DAD79315.1"/>
    <property type="molecule type" value="Genomic_DNA"/>
</dbReference>
<evidence type="ECO:0000313" key="1">
    <source>
        <dbReference type="EMBL" id="DAD79315.1"/>
    </source>
</evidence>
<proteinExistence type="predicted"/>
<reference evidence="1" key="1">
    <citation type="journal article" date="2021" name="Proc. Natl. Acad. Sci. U.S.A.">
        <title>A Catalog of Tens of Thousands of Viruses from Human Metagenomes Reveals Hidden Associations with Chronic Diseases.</title>
        <authorList>
            <person name="Tisza M.J."/>
            <person name="Buck C.B."/>
        </authorList>
    </citation>
    <scope>NUCLEOTIDE SEQUENCE</scope>
    <source>
        <strain evidence="1">CtNQr16</strain>
    </source>
</reference>
<protein>
    <submittedName>
        <fullName evidence="1">Uncharacterized protein</fullName>
    </submittedName>
</protein>
<accession>A0A8S5MBK6</accession>
<organism evidence="1">
    <name type="scientific">Myoviridae sp. ctNQr16</name>
    <dbReference type="NCBI Taxonomy" id="2826644"/>
    <lineage>
        <taxon>Viruses</taxon>
        <taxon>Duplodnaviria</taxon>
        <taxon>Heunggongvirae</taxon>
        <taxon>Uroviricota</taxon>
        <taxon>Caudoviricetes</taxon>
    </lineage>
</organism>
<name>A0A8S5MBK6_9CAUD</name>